<feature type="compositionally biased region" description="Low complexity" evidence="2">
    <location>
        <begin position="34"/>
        <end position="54"/>
    </location>
</feature>
<reference evidence="3 4" key="1">
    <citation type="journal article" date="2019" name="Sci. Rep.">
        <title>Comparative genomics of chytrid fungi reveal insights into the obligate biotrophic and pathogenic lifestyle of Synchytrium endobioticum.</title>
        <authorList>
            <person name="van de Vossenberg B.T.L.H."/>
            <person name="Warris S."/>
            <person name="Nguyen H.D.T."/>
            <person name="van Gent-Pelzer M.P.E."/>
            <person name="Joly D.L."/>
            <person name="van de Geest H.C."/>
            <person name="Bonants P.J.M."/>
            <person name="Smith D.S."/>
            <person name="Levesque C.A."/>
            <person name="van der Lee T.A.J."/>
        </authorList>
    </citation>
    <scope>NUCLEOTIDE SEQUENCE [LARGE SCALE GENOMIC DNA]</scope>
    <source>
        <strain evidence="3 4">CBS 675.73</strain>
    </source>
</reference>
<evidence type="ECO:0000256" key="1">
    <source>
        <dbReference type="SAM" id="Coils"/>
    </source>
</evidence>
<feature type="coiled-coil region" evidence="1">
    <location>
        <begin position="313"/>
        <end position="347"/>
    </location>
</feature>
<dbReference type="Proteomes" id="UP000320333">
    <property type="component" value="Unassembled WGS sequence"/>
</dbReference>
<dbReference type="AlphaFoldDB" id="A0A507FMI1"/>
<dbReference type="OrthoDB" id="2153898at2759"/>
<feature type="coiled-coil region" evidence="1">
    <location>
        <begin position="196"/>
        <end position="270"/>
    </location>
</feature>
<keyword evidence="4" id="KW-1185">Reference proteome</keyword>
<comment type="caution">
    <text evidence="3">The sequence shown here is derived from an EMBL/GenBank/DDBJ whole genome shotgun (WGS) entry which is preliminary data.</text>
</comment>
<dbReference type="STRING" id="246404.A0A507FMI1"/>
<feature type="coiled-coil region" evidence="1">
    <location>
        <begin position="496"/>
        <end position="627"/>
    </location>
</feature>
<evidence type="ECO:0000256" key="2">
    <source>
        <dbReference type="SAM" id="MobiDB-lite"/>
    </source>
</evidence>
<gene>
    <name evidence="3" type="ORF">CcCBS67573_g01103</name>
</gene>
<protein>
    <submittedName>
        <fullName evidence="3">Uncharacterized protein</fullName>
    </submittedName>
</protein>
<name>A0A507FMI1_9FUNG</name>
<feature type="coiled-coil region" evidence="1">
    <location>
        <begin position="374"/>
        <end position="408"/>
    </location>
</feature>
<dbReference type="EMBL" id="QEAP01000017">
    <property type="protein sequence ID" value="TPX77631.1"/>
    <property type="molecule type" value="Genomic_DNA"/>
</dbReference>
<evidence type="ECO:0000313" key="4">
    <source>
        <dbReference type="Proteomes" id="UP000320333"/>
    </source>
</evidence>
<sequence length="991" mass="107182">MDAKRTATRPKTSATTPSTASGTSAARKTSVVKPATPQPTRSAATPTPPASSTKTAKKPGPPASSTSTSSASKASSRVSTPVPASSTPAKTAAAGKKAVVIERVDASTDTIDLNDGSSQAVPGNEEETENETPAQTITRLAAQLAALSESESSLKNALDARDIEFYMLRSEYDTHLANAESKQSSFASELNSESVFDTLQAENQTLQRQLSAVRREMAEAVDAVKSEMSSRESSLQDDLEIQLESLSVENATLKSNIAAQTAQLQSLLQELTHIKESNHAKDFELARSARDYLTLQQQVSRASMVEAAKLDELEFARESIESGRARIRELEQHLEACLNELKVVRLELLAKSKSVEDSNQSNAVGTDSDLLLQLQQLQEARLKDDEQLSALEKRVVELSQERDSLLSQVATTNESASTKEQNEQENSKLLEARINTLILERDELAILVDKSASEATAAVERAISAESSLAATSQTASTERSAADAPPSVHWAAAKAAELEVEMETLRKTSEQDREAALQAASSVFEAEKAALLSELATLKATHEKSVEELNQKFEALASANAQQPVADAADSSNLRLLQSRMEALESELMSAQDESTVQMTQFTQEKASLLQQVEKLTEEVSKLTASFSLQTESLKETLTAQFETNKNVAIAAAIAEIEVENSNLTQQIYKLEATHSQERAALDSVQSGNVDALAKRATDAESRVEALMAERAELSTATQKEYAESEELLLLRKEVETLRESQKLELAALKSLQNAASELTAPHPQIATLEANLHQAILDAKSAKERASLLENAHHQILSQLETTQAESQTLKISQYQHISQISDLESRVESLNSDLAEAHVQLTSLSSTHTLLVEQHGDLQTSQIDQEIAKGSLADQELNAAKRELQAAVAESAQLGAQLQSTTEKLLAEGEKVAALERQVEVLAGANKMEQSDAFLATRRLALDAANSVEDRLMAFEKLVSELEVQLVTKVRSPPPSPGVLRADIPSVE</sequence>
<feature type="compositionally biased region" description="Polar residues" evidence="2">
    <location>
        <begin position="107"/>
        <end position="121"/>
    </location>
</feature>
<accession>A0A507FMI1</accession>
<organism evidence="3 4">
    <name type="scientific">Chytriomyces confervae</name>
    <dbReference type="NCBI Taxonomy" id="246404"/>
    <lineage>
        <taxon>Eukaryota</taxon>
        <taxon>Fungi</taxon>
        <taxon>Fungi incertae sedis</taxon>
        <taxon>Chytridiomycota</taxon>
        <taxon>Chytridiomycota incertae sedis</taxon>
        <taxon>Chytridiomycetes</taxon>
        <taxon>Chytridiales</taxon>
        <taxon>Chytriomycetaceae</taxon>
        <taxon>Chytriomyces</taxon>
    </lineage>
</organism>
<feature type="region of interest" description="Disordered" evidence="2">
    <location>
        <begin position="466"/>
        <end position="487"/>
    </location>
</feature>
<keyword evidence="1" id="KW-0175">Coiled coil</keyword>
<feature type="compositionally biased region" description="Low complexity" evidence="2">
    <location>
        <begin position="9"/>
        <end position="26"/>
    </location>
</feature>
<feature type="compositionally biased region" description="Low complexity" evidence="2">
    <location>
        <begin position="63"/>
        <end position="98"/>
    </location>
</feature>
<proteinExistence type="predicted"/>
<evidence type="ECO:0000313" key="3">
    <source>
        <dbReference type="EMBL" id="TPX77631.1"/>
    </source>
</evidence>
<feature type="coiled-coil region" evidence="1">
    <location>
        <begin position="655"/>
        <end position="718"/>
    </location>
</feature>
<feature type="compositionally biased region" description="Low complexity" evidence="2">
    <location>
        <begin position="466"/>
        <end position="478"/>
    </location>
</feature>
<feature type="region of interest" description="Disordered" evidence="2">
    <location>
        <begin position="1"/>
        <end position="133"/>
    </location>
</feature>